<feature type="coiled-coil region" evidence="1">
    <location>
        <begin position="8"/>
        <end position="42"/>
    </location>
</feature>
<feature type="coiled-coil region" evidence="1">
    <location>
        <begin position="693"/>
        <end position="727"/>
    </location>
</feature>
<proteinExistence type="predicted"/>
<feature type="coiled-coil region" evidence="1">
    <location>
        <begin position="1077"/>
        <end position="1104"/>
    </location>
</feature>
<dbReference type="EMBL" id="JAGVSJ010000003">
    <property type="protein sequence ID" value="MBX8631359.1"/>
    <property type="molecule type" value="Genomic_DNA"/>
</dbReference>
<sequence>MSGNYFGNMKLGKQLAEKAREIAQEKEEAEGKINEIGELSQMCQRLGFSSPAFEAGSKNARDRFDAKDYRSCVAEATRVIALLHEELQKLFFSRIESTQHIFDFIRSRSADAVEIGGAIGQVRALVADMEYERANNMISELWSKQERSLSELYASEFSKVQRTLVEARSHGLAIEGVDGLLSSARNEMNAGGYESAFRLLDEAGKSIVLQFRRDVDSQIKEITGRIEICRMFGLGISSIRERLDSIQSMPAEAKFGEIESLLLSLKRDVDQRLRRAFEVNIKTIRNELGTGQLNENVSASASLRLKEIEELTSSGEFEKAYSLLKSFEGDLEKAKYDFIARILYNSKKYIADAFKNGADLTAINARMNEVRELVKRRRFEEAVRMAERANEEARELFEKVNRASALYSKMEGEYAVLTNIISNSVDISIRYADARRKFEEKKFDEFIAESTSLIESMHGMLETFSTSQVDALDRKISALEYLGAETLELNERLENAISLVRNSEYNRCLEITGKMDRDIDEMLMKLNGSWIERASAATEKAEGSMKERFTKLLREASELRSGQNYFRSACTAKDIVDWATNGNVFRAQSLIQRTRRLLSIFPDIKSSSASSMLENAERMLSIDVESSLKSAGEAHDIVYGLITNRFVKVMSELMNMVSTSRRKKIEIGYGYNLIGRARAALKFEDFETAGRMASLAKDEIEGKLRSVEEIEQNMEKAEKLSIESRKLNIPIEGLDEKLEAARSALKRFDYQSAGRVIGEALEMEDRGLASYLAPKEVLSVKSLLQLMQSLSLDSSDFEGRRSEITAMMRERRHYDALILARKTLQDIEAVLQNALDSAIRSVEAESSRAEVEGIDVKPVESRLERARELLSKRQYEQAYSSVSLADKELNFSRNAVAEASAAIEGATRFVEKLDELGIIDSTAVGMLKQARTLLSNEQHLLSLQTSQKCTELCVEALRKKGERILQECSDSMIPLLADDAAASILQRIESLRAAIAEGKPEAADELLYLKELNDKLRLQKEMAERTLDVTVAKIRSAGEQGVDTAPLKEEAEYMRSLLSGRRYGEVIERGLRVEQAVDDMLSEARRLSERVDAFEKRINGYAELGIPMDGYREKIGAARELISSGKVQEGRSLLSEAEKGTEEMLNKLCISTINALEGATKAADELGIEFRPGLVEQAREYAVAGKAAESLSISYPALKDVSFMLLETLQAAFNRAVQGIDYPENLKKDALTRIESLVSKQMYDDAVVYLREVRENAARKAEIFRALEPIRNETSSLSREFRNAGINIRGMEMRLNSIFSELPDSSVTQAQQILEEMKRLKKSLLPAIKVDVSSQNGMPALRIMNSGKAVALNVTSSIRGKTFNMNESLGNLKPGEARVLSISPGSSGEISVEIKSGSPLGDGEHTFTAHFRMEGGRLSPIHICAYCRGKIKDGVGVYSCECGREYHIPCSERVERCECGRTVESGLGRHT</sequence>
<name>A0A8J7YJ33_9ARCH</name>
<evidence type="ECO:0000256" key="1">
    <source>
        <dbReference type="SAM" id="Coils"/>
    </source>
</evidence>
<organism evidence="2 3">
    <name type="scientific">Candidatus Sysuiplasma superficiale</name>
    <dbReference type="NCBI Taxonomy" id="2823368"/>
    <lineage>
        <taxon>Archaea</taxon>
        <taxon>Methanobacteriati</taxon>
        <taxon>Thermoplasmatota</taxon>
        <taxon>Thermoplasmata</taxon>
        <taxon>Candidatus Sysuiplasmatales</taxon>
        <taxon>Candidatus Sysuiplasmataceae</taxon>
        <taxon>Candidatus Sysuiplasma</taxon>
    </lineage>
</organism>
<comment type="caution">
    <text evidence="2">The sequence shown here is derived from an EMBL/GenBank/DDBJ whole genome shotgun (WGS) entry which is preliminary data.</text>
</comment>
<evidence type="ECO:0000313" key="2">
    <source>
        <dbReference type="EMBL" id="MBX8631359.1"/>
    </source>
</evidence>
<evidence type="ECO:0000313" key="3">
    <source>
        <dbReference type="Proteomes" id="UP000716004"/>
    </source>
</evidence>
<gene>
    <name evidence="2" type="ORF">J9259_02390</name>
</gene>
<dbReference type="Proteomes" id="UP000716004">
    <property type="component" value="Unassembled WGS sequence"/>
</dbReference>
<keyword evidence="1" id="KW-0175">Coiled coil</keyword>
<protein>
    <submittedName>
        <fullName evidence="2">Uncharacterized protein</fullName>
    </submittedName>
</protein>
<accession>A0A8J7YJ33</accession>
<reference evidence="2" key="1">
    <citation type="submission" date="2021-04" db="EMBL/GenBank/DDBJ databases">
        <title>Genomic insights into ecological role and evolution of a novel Thermoplasmata order Candidatus Sysuiplasmatales.</title>
        <authorList>
            <person name="Yuan Y."/>
        </authorList>
    </citation>
    <scope>NUCLEOTIDE SEQUENCE</scope>
    <source>
        <strain evidence="2">YP2-bin.285</strain>
    </source>
</reference>
<feature type="coiled-coil region" evidence="1">
    <location>
        <begin position="376"/>
        <end position="406"/>
    </location>
</feature>